<feature type="compositionally biased region" description="Polar residues" evidence="1">
    <location>
        <begin position="226"/>
        <end position="241"/>
    </location>
</feature>
<keyword evidence="2" id="KW-0812">Transmembrane</keyword>
<keyword evidence="2" id="KW-0472">Membrane</keyword>
<gene>
    <name evidence="3" type="ORF">D3870_13150</name>
</gene>
<name>A0A418X330_9BURK</name>
<dbReference type="EMBL" id="QYUN01000002">
    <property type="protein sequence ID" value="RJG06825.1"/>
    <property type="molecule type" value="Genomic_DNA"/>
</dbReference>
<proteinExistence type="predicted"/>
<feature type="transmembrane region" description="Helical" evidence="2">
    <location>
        <begin position="21"/>
        <end position="43"/>
    </location>
</feature>
<dbReference type="AlphaFoldDB" id="A0A418X330"/>
<keyword evidence="4" id="KW-1185">Reference proteome</keyword>
<dbReference type="InterPro" id="IPR012902">
    <property type="entry name" value="N_methyl_site"/>
</dbReference>
<evidence type="ECO:0000313" key="4">
    <source>
        <dbReference type="Proteomes" id="UP000285190"/>
    </source>
</evidence>
<keyword evidence="2" id="KW-1133">Transmembrane helix</keyword>
<feature type="compositionally biased region" description="Gly residues" evidence="1">
    <location>
        <begin position="196"/>
        <end position="220"/>
    </location>
</feature>
<dbReference type="Proteomes" id="UP000285190">
    <property type="component" value="Unassembled WGS sequence"/>
</dbReference>
<comment type="caution">
    <text evidence="3">The sequence shown here is derived from an EMBL/GenBank/DDBJ whole genome shotgun (WGS) entry which is preliminary data.</text>
</comment>
<evidence type="ECO:0008006" key="5">
    <source>
        <dbReference type="Google" id="ProtNLM"/>
    </source>
</evidence>
<dbReference type="GO" id="GO:0043683">
    <property type="term" value="P:type IV pilus assembly"/>
    <property type="evidence" value="ECO:0007669"/>
    <property type="project" value="InterPro"/>
</dbReference>
<dbReference type="PROSITE" id="PS00409">
    <property type="entry name" value="PROKAR_NTER_METHYL"/>
    <property type="match status" value="1"/>
</dbReference>
<protein>
    <recommendedName>
        <fullName evidence="5">Prepilin-type N-terminal cleavage/methylation domain-containing protein</fullName>
    </recommendedName>
</protein>
<feature type="region of interest" description="Disordered" evidence="1">
    <location>
        <begin position="196"/>
        <end position="244"/>
    </location>
</feature>
<dbReference type="Pfam" id="PF16074">
    <property type="entry name" value="PilW"/>
    <property type="match status" value="1"/>
</dbReference>
<dbReference type="InterPro" id="IPR032092">
    <property type="entry name" value="PilW"/>
</dbReference>
<sequence>MRTSPTESAEKIVHIEKSGRSAGFSLVEIMVGLTIGLITVLVVSQVMQVAEARKRVSTSGADATVNATMALYTIERDGKNAGYGINTVKESTGCPIHAKYGGEDEIEFNLVPARIVNGSDTDANAPDSVQFLASNKNGVTLPTRIAVEHPRTAANFFVESDMGVQDGDLMIAVPTNLSATPPTWCSLFQVTGTGGASGGGNGSGNGGSGNGSDNGNGNGNAQGQNQVLHNSGQSDWNQPGGSTIFPEAGYAPGDYVINLGSFLDHTYSIRGNYLRLTDYSLKTNNRAEFDLYPNIVQLQAVYGKDTTTPPDHVVDAWNADAPTTPAEWQQVIAIRIALVARSQSPEPGIVTLDGSVAASTCDSANPHPAAVCWRPNPTGNGAKIDVSAGSANWQRYRYRVMETTIPLRNAIWQQ</sequence>
<organism evidence="3 4">
    <name type="scientific">Noviherbaspirillum cavernae</name>
    <dbReference type="NCBI Taxonomy" id="2320862"/>
    <lineage>
        <taxon>Bacteria</taxon>
        <taxon>Pseudomonadati</taxon>
        <taxon>Pseudomonadota</taxon>
        <taxon>Betaproteobacteria</taxon>
        <taxon>Burkholderiales</taxon>
        <taxon>Oxalobacteraceae</taxon>
        <taxon>Noviherbaspirillum</taxon>
    </lineage>
</organism>
<accession>A0A418X330</accession>
<evidence type="ECO:0000256" key="1">
    <source>
        <dbReference type="SAM" id="MobiDB-lite"/>
    </source>
</evidence>
<evidence type="ECO:0000313" key="3">
    <source>
        <dbReference type="EMBL" id="RJG06825.1"/>
    </source>
</evidence>
<evidence type="ECO:0000256" key="2">
    <source>
        <dbReference type="SAM" id="Phobius"/>
    </source>
</evidence>
<reference evidence="3 4" key="1">
    <citation type="submission" date="2018-09" db="EMBL/GenBank/DDBJ databases">
        <authorList>
            <person name="Zhu H."/>
        </authorList>
    </citation>
    <scope>NUCLEOTIDE SEQUENCE [LARGE SCALE GENOMIC DNA]</scope>
    <source>
        <strain evidence="3 4">K2R10-39</strain>
    </source>
</reference>